<feature type="compositionally biased region" description="Acidic residues" evidence="3">
    <location>
        <begin position="33"/>
        <end position="52"/>
    </location>
</feature>
<feature type="compositionally biased region" description="Basic and acidic residues" evidence="3">
    <location>
        <begin position="21"/>
        <end position="32"/>
    </location>
</feature>
<protein>
    <recommendedName>
        <fullName evidence="2">Protein KRI1 homolog</fullName>
    </recommendedName>
</protein>
<evidence type="ECO:0000259" key="4">
    <source>
        <dbReference type="Pfam" id="PF12936"/>
    </source>
</evidence>
<dbReference type="Proteomes" id="UP000830375">
    <property type="component" value="Unassembled WGS sequence"/>
</dbReference>
<feature type="region of interest" description="Disordered" evidence="3">
    <location>
        <begin position="82"/>
        <end position="192"/>
    </location>
</feature>
<feature type="compositionally biased region" description="Basic and acidic residues" evidence="3">
    <location>
        <begin position="468"/>
        <end position="480"/>
    </location>
</feature>
<feature type="region of interest" description="Disordered" evidence="3">
    <location>
        <begin position="604"/>
        <end position="718"/>
    </location>
</feature>
<feature type="compositionally biased region" description="Basic and acidic residues" evidence="3">
    <location>
        <begin position="746"/>
        <end position="761"/>
    </location>
</feature>
<sequence>MSGFKINTKFAEKYEKYRQKEELQRLKDRYGDQDEGNSSDSSDSDSDQSEVELDPKLDRDFYRTLSLLKKKDPKIYQKDAKFYTEDTSESGSDDQPSTSKKSQKPMFLKDYERKVILERGGKYEDDEDDSADEEVSRKMQERAASPTYIQEQKELQESFRKFVQDSDDEDSDGSEQLLTRRTKTQEEKDKEEADYVEWLKGQADLEGKEEVKDMKYLRDYWNNPELDEKETFLRDYVLNKGYLEEDEEDRIPTYNELMQDDVDDSEEEGESFLHKQEDFERHYNFRFEEPDATKIKTYPRNIATSVRSKDDRRKRKREEVKERKKKEKEQKQQQLKELKNLKRAEIMDKLKKLQELTGNEKLAFNDVDLEGDFDPQEHDQLMQKFFGDEYYGEDEEEKPQFDDDDDLEEKWNWDTWAGKEENEEEYGDEEYYAEEEGYEPTCEDPDFIMDADYDPSKQPVSKKKRKKEKQDRKKKTKDDAPLMGKKRKKSHFAEVITKNKPVFDPKEKSFEQYLDEYYKLDYEDIIDDLPCRFRYREVVANDFGLSTDEILKADESELNRWCSLRKTCMYRSEREELSDVKNFQIKAQNNKKKQQVFVSLYNENEDQEELKEPKGKVGKKRRDRLKKTEAKMEERDQTEDAPESAAADGTDQADIQDLKEVAVQDEGEDDEEFLVPKKKMKQEETAVPQKEEVAKERTEKAQWLKKKMKRRGGHMPSRSMMVKMAGKEFSRQRLQAYGLNPKRLHFRELYTQKRKEREKKEKQKKSKE</sequence>
<reference evidence="5 6" key="1">
    <citation type="submission" date="2022-01" db="EMBL/GenBank/DDBJ databases">
        <title>A high-quality chromosome-level genome assembly of rohu carp, Labeo rohita.</title>
        <authorList>
            <person name="Arick M.A. II"/>
            <person name="Hsu C.-Y."/>
            <person name="Magbanua Z."/>
            <person name="Pechanova O."/>
            <person name="Grover C."/>
            <person name="Miller E."/>
            <person name="Thrash A."/>
            <person name="Ezzel L."/>
            <person name="Alam S."/>
            <person name="Benzie J."/>
            <person name="Hamilton M."/>
            <person name="Karsi A."/>
            <person name="Lawrence M.L."/>
            <person name="Peterson D.G."/>
        </authorList>
    </citation>
    <scope>NUCLEOTIDE SEQUENCE [LARGE SCALE GENOMIC DNA]</scope>
    <source>
        <strain evidence="6">BAU-BD-2019</strain>
        <tissue evidence="5">Blood</tissue>
    </source>
</reference>
<dbReference type="PANTHER" id="PTHR14490:SF5">
    <property type="entry name" value="PROTEIN KRI1 HOMOLOG"/>
    <property type="match status" value="1"/>
</dbReference>
<organism evidence="5 6">
    <name type="scientific">Labeo rohita</name>
    <name type="common">Indian major carp</name>
    <name type="synonym">Cyprinus rohita</name>
    <dbReference type="NCBI Taxonomy" id="84645"/>
    <lineage>
        <taxon>Eukaryota</taxon>
        <taxon>Metazoa</taxon>
        <taxon>Chordata</taxon>
        <taxon>Craniata</taxon>
        <taxon>Vertebrata</taxon>
        <taxon>Euteleostomi</taxon>
        <taxon>Actinopterygii</taxon>
        <taxon>Neopterygii</taxon>
        <taxon>Teleostei</taxon>
        <taxon>Ostariophysi</taxon>
        <taxon>Cypriniformes</taxon>
        <taxon>Cyprinidae</taxon>
        <taxon>Labeoninae</taxon>
        <taxon>Labeonini</taxon>
        <taxon>Labeo</taxon>
    </lineage>
</organism>
<feature type="compositionally biased region" description="Acidic residues" evidence="3">
    <location>
        <begin position="663"/>
        <end position="673"/>
    </location>
</feature>
<evidence type="ECO:0000256" key="3">
    <source>
        <dbReference type="SAM" id="MobiDB-lite"/>
    </source>
</evidence>
<dbReference type="Pfam" id="PF05178">
    <property type="entry name" value="Kri1"/>
    <property type="match status" value="1"/>
</dbReference>
<evidence type="ECO:0000313" key="6">
    <source>
        <dbReference type="Proteomes" id="UP000830375"/>
    </source>
</evidence>
<feature type="region of interest" description="Disordered" evidence="3">
    <location>
        <begin position="745"/>
        <end position="768"/>
    </location>
</feature>
<feature type="region of interest" description="Disordered" evidence="3">
    <location>
        <begin position="392"/>
        <end position="490"/>
    </location>
</feature>
<evidence type="ECO:0000313" key="5">
    <source>
        <dbReference type="EMBL" id="KAI2666555.1"/>
    </source>
</evidence>
<dbReference type="Pfam" id="PF12936">
    <property type="entry name" value="Kri1_C"/>
    <property type="match status" value="1"/>
</dbReference>
<feature type="compositionally biased region" description="Acidic residues" evidence="3">
    <location>
        <begin position="124"/>
        <end position="133"/>
    </location>
</feature>
<feature type="region of interest" description="Disordered" evidence="3">
    <location>
        <begin position="296"/>
        <end position="336"/>
    </location>
</feature>
<dbReference type="PANTHER" id="PTHR14490">
    <property type="entry name" value="ZINC FINGER, ZZ TYPE"/>
    <property type="match status" value="1"/>
</dbReference>
<name>A0ABQ8MV10_LABRO</name>
<feature type="compositionally biased region" description="Acidic residues" evidence="3">
    <location>
        <begin position="421"/>
        <end position="453"/>
    </location>
</feature>
<feature type="compositionally biased region" description="Basic and acidic residues" evidence="3">
    <location>
        <begin position="681"/>
        <end position="702"/>
    </location>
</feature>
<comment type="caution">
    <text evidence="5">The sequence shown here is derived from an EMBL/GenBank/DDBJ whole genome shotgun (WGS) entry which is preliminary data.</text>
</comment>
<gene>
    <name evidence="5" type="ORF">H4Q32_010444</name>
</gene>
<comment type="similarity">
    <text evidence="1">Belongs to the KRI1 family.</text>
</comment>
<feature type="compositionally biased region" description="Basic and acidic residues" evidence="3">
    <location>
        <begin position="307"/>
        <end position="336"/>
    </location>
</feature>
<feature type="compositionally biased region" description="Basic and acidic residues" evidence="3">
    <location>
        <begin position="183"/>
        <end position="192"/>
    </location>
</feature>
<dbReference type="InterPro" id="IPR018034">
    <property type="entry name" value="Kri1"/>
</dbReference>
<evidence type="ECO:0000256" key="2">
    <source>
        <dbReference type="ARBA" id="ARBA00017294"/>
    </source>
</evidence>
<dbReference type="EMBL" id="JACTAM010000003">
    <property type="protein sequence ID" value="KAI2666555.1"/>
    <property type="molecule type" value="Genomic_DNA"/>
</dbReference>
<feature type="compositionally biased region" description="Basic and acidic residues" evidence="3">
    <location>
        <begin position="151"/>
        <end position="164"/>
    </location>
</feature>
<evidence type="ECO:0000256" key="1">
    <source>
        <dbReference type="ARBA" id="ARBA00007473"/>
    </source>
</evidence>
<feature type="compositionally biased region" description="Acidic residues" evidence="3">
    <location>
        <begin position="392"/>
        <end position="408"/>
    </location>
</feature>
<dbReference type="InterPro" id="IPR024626">
    <property type="entry name" value="Kri1-like_C"/>
</dbReference>
<feature type="domain" description="Kri1-like C-terminal" evidence="4">
    <location>
        <begin position="508"/>
        <end position="596"/>
    </location>
</feature>
<keyword evidence="6" id="KW-1185">Reference proteome</keyword>
<feature type="region of interest" description="Disordered" evidence="3">
    <location>
        <begin position="21"/>
        <end position="56"/>
    </location>
</feature>
<accession>A0ABQ8MV10</accession>
<feature type="compositionally biased region" description="Basic and acidic residues" evidence="3">
    <location>
        <begin position="626"/>
        <end position="635"/>
    </location>
</feature>
<feature type="compositionally biased region" description="Basic residues" evidence="3">
    <location>
        <begin position="703"/>
        <end position="713"/>
    </location>
</feature>
<feature type="compositionally biased region" description="Basic and acidic residues" evidence="3">
    <location>
        <begin position="107"/>
        <end position="123"/>
    </location>
</feature>
<feature type="compositionally biased region" description="Basic and acidic residues" evidence="3">
    <location>
        <begin position="409"/>
        <end position="420"/>
    </location>
</feature>
<proteinExistence type="inferred from homology"/>
<feature type="compositionally biased region" description="Basic residues" evidence="3">
    <location>
        <begin position="616"/>
        <end position="625"/>
    </location>
</feature>